<dbReference type="AlphaFoldDB" id="H1YGJ0"/>
<keyword evidence="2" id="KW-0813">Transport</keyword>
<feature type="transmembrane region" description="Helical" evidence="7">
    <location>
        <begin position="152"/>
        <end position="170"/>
    </location>
</feature>
<feature type="transmembrane region" description="Helical" evidence="7">
    <location>
        <begin position="317"/>
        <end position="339"/>
    </location>
</feature>
<feature type="transmembrane region" description="Helical" evidence="7">
    <location>
        <begin position="93"/>
        <end position="116"/>
    </location>
</feature>
<dbReference type="GO" id="GO:0005886">
    <property type="term" value="C:plasma membrane"/>
    <property type="evidence" value="ECO:0007669"/>
    <property type="project" value="UniProtKB-SubCell"/>
</dbReference>
<feature type="transmembrane region" description="Helical" evidence="7">
    <location>
        <begin position="412"/>
        <end position="432"/>
    </location>
</feature>
<feature type="transmembrane region" description="Helical" evidence="7">
    <location>
        <begin position="386"/>
        <end position="406"/>
    </location>
</feature>
<dbReference type="PANTHER" id="PTHR45826">
    <property type="entry name" value="POLYAMINE TRANSPORTER PUT1"/>
    <property type="match status" value="1"/>
</dbReference>
<evidence type="ECO:0000256" key="2">
    <source>
        <dbReference type="ARBA" id="ARBA00022448"/>
    </source>
</evidence>
<dbReference type="PANTHER" id="PTHR45826:SF2">
    <property type="entry name" value="AMINO ACID TRANSPORTER"/>
    <property type="match status" value="1"/>
</dbReference>
<dbReference type="GO" id="GO:0022857">
    <property type="term" value="F:transmembrane transporter activity"/>
    <property type="evidence" value="ECO:0007669"/>
    <property type="project" value="InterPro"/>
</dbReference>
<protein>
    <submittedName>
        <fullName evidence="8">Amino acid permease-associated region</fullName>
    </submittedName>
</protein>
<dbReference type="OrthoDB" id="9791588at2"/>
<dbReference type="STRING" id="714943.Mucpa_1212"/>
<evidence type="ECO:0000256" key="3">
    <source>
        <dbReference type="ARBA" id="ARBA00022475"/>
    </source>
</evidence>
<feature type="transmembrane region" description="Helical" evidence="7">
    <location>
        <begin position="182"/>
        <end position="203"/>
    </location>
</feature>
<dbReference type="Proteomes" id="UP000002774">
    <property type="component" value="Chromosome"/>
</dbReference>
<comment type="subcellular location">
    <subcellularLocation>
        <location evidence="1">Cell membrane</location>
        <topology evidence="1">Multi-pass membrane protein</topology>
    </subcellularLocation>
</comment>
<dbReference type="HOGENOM" id="CLU_007946_17_3_10"/>
<feature type="transmembrane region" description="Helical" evidence="7">
    <location>
        <begin position="12"/>
        <end position="31"/>
    </location>
</feature>
<accession>H1YGJ0</accession>
<feature type="transmembrane region" description="Helical" evidence="7">
    <location>
        <begin position="275"/>
        <end position="296"/>
    </location>
</feature>
<keyword evidence="3" id="KW-1003">Cell membrane</keyword>
<dbReference type="InterPro" id="IPR044566">
    <property type="entry name" value="RMV1-like"/>
</dbReference>
<dbReference type="PIRSF" id="PIRSF006060">
    <property type="entry name" value="AA_transporter"/>
    <property type="match status" value="1"/>
</dbReference>
<evidence type="ECO:0000256" key="1">
    <source>
        <dbReference type="ARBA" id="ARBA00004651"/>
    </source>
</evidence>
<evidence type="ECO:0000256" key="4">
    <source>
        <dbReference type="ARBA" id="ARBA00022692"/>
    </source>
</evidence>
<dbReference type="eggNOG" id="COG0531">
    <property type="taxonomic scope" value="Bacteria"/>
</dbReference>
<dbReference type="EMBL" id="CM001403">
    <property type="protein sequence ID" value="EHQ25376.1"/>
    <property type="molecule type" value="Genomic_DNA"/>
</dbReference>
<keyword evidence="6 7" id="KW-0472">Membrane</keyword>
<gene>
    <name evidence="8" type="ORF">Mucpa_1212</name>
</gene>
<keyword evidence="5 7" id="KW-1133">Transmembrane helix</keyword>
<sequence>MPAANPSLKKLRLIPLAAVIFFTVSGGPYGLEPLLTYGGKNGALLLLLITPLLWDIPTIFTVLELNSMMPVTGGYYQWVKRALGLRMALYEGWWTWLYTFVDLAIYPVLFITYATYFFPAAATYKIPICLFIIWLSAIINILGIVPVGRVSLLLSALVIMPFLLLCIVGFTRHAGTFHIPAMSLKGVSFSSIGMGLYTVMWNFLGWDNATTYAEEVKNPIKTYLASTGIAFLAVIIIYSFTVLTAVQSGMDLKAITANGFPALGAYLGGNWLGGLLAAGGMACTLGLYSAVLLSVSRVPKVMADDGLMPKRLEALHLRYQSPYVSIIVCSIVVSLMIILSFTDLLIIDVTLYGAGLSLEFISLIVLRIKAPNEHRPFKIPFKVPGLCLMILLPVAVYGIAVAGAFSESEETLRPLLFAFGIMLSAEVLWRIIVWKKPELKAVARNQV</sequence>
<evidence type="ECO:0000256" key="6">
    <source>
        <dbReference type="ARBA" id="ARBA00023136"/>
    </source>
</evidence>
<evidence type="ECO:0000313" key="9">
    <source>
        <dbReference type="Proteomes" id="UP000002774"/>
    </source>
</evidence>
<feature type="transmembrane region" description="Helical" evidence="7">
    <location>
        <begin position="128"/>
        <end position="146"/>
    </location>
</feature>
<feature type="transmembrane region" description="Helical" evidence="7">
    <location>
        <begin position="345"/>
        <end position="366"/>
    </location>
</feature>
<evidence type="ECO:0000256" key="5">
    <source>
        <dbReference type="ARBA" id="ARBA00022989"/>
    </source>
</evidence>
<keyword evidence="9" id="KW-1185">Reference proteome</keyword>
<feature type="transmembrane region" description="Helical" evidence="7">
    <location>
        <begin position="43"/>
        <end position="63"/>
    </location>
</feature>
<feature type="transmembrane region" description="Helical" evidence="7">
    <location>
        <begin position="223"/>
        <end position="245"/>
    </location>
</feature>
<proteinExistence type="predicted"/>
<dbReference type="Gene3D" id="1.20.1740.10">
    <property type="entry name" value="Amino acid/polyamine transporter I"/>
    <property type="match status" value="1"/>
</dbReference>
<reference evidence="8" key="1">
    <citation type="submission" date="2011-09" db="EMBL/GenBank/DDBJ databases">
        <title>The permanent draft genome of Mucilaginibacter paludis DSM 18603.</title>
        <authorList>
            <consortium name="US DOE Joint Genome Institute (JGI-PGF)"/>
            <person name="Lucas S."/>
            <person name="Han J."/>
            <person name="Lapidus A."/>
            <person name="Bruce D."/>
            <person name="Goodwin L."/>
            <person name="Pitluck S."/>
            <person name="Peters L."/>
            <person name="Kyrpides N."/>
            <person name="Mavromatis K."/>
            <person name="Ivanova N."/>
            <person name="Mikhailova N."/>
            <person name="Held B."/>
            <person name="Detter J.C."/>
            <person name="Tapia R."/>
            <person name="Han C."/>
            <person name="Land M."/>
            <person name="Hauser L."/>
            <person name="Markowitz V."/>
            <person name="Cheng J.-F."/>
            <person name="Hugenholtz P."/>
            <person name="Woyke T."/>
            <person name="Wu D."/>
            <person name="Tindall B."/>
            <person name="Brambilla E."/>
            <person name="Klenk H.-P."/>
            <person name="Eisen J.A."/>
        </authorList>
    </citation>
    <scope>NUCLEOTIDE SEQUENCE [LARGE SCALE GENOMIC DNA]</scope>
    <source>
        <strain evidence="8">DSM 18603</strain>
    </source>
</reference>
<dbReference type="InterPro" id="IPR002293">
    <property type="entry name" value="AA/rel_permease1"/>
</dbReference>
<keyword evidence="4 7" id="KW-0812">Transmembrane</keyword>
<name>H1YGJ0_9SPHI</name>
<dbReference type="RefSeq" id="WP_008505093.1">
    <property type="nucleotide sequence ID" value="NZ_CM001403.1"/>
</dbReference>
<organism evidence="8 9">
    <name type="scientific">Mucilaginibacter paludis DSM 18603</name>
    <dbReference type="NCBI Taxonomy" id="714943"/>
    <lineage>
        <taxon>Bacteria</taxon>
        <taxon>Pseudomonadati</taxon>
        <taxon>Bacteroidota</taxon>
        <taxon>Sphingobacteriia</taxon>
        <taxon>Sphingobacteriales</taxon>
        <taxon>Sphingobacteriaceae</taxon>
        <taxon>Mucilaginibacter</taxon>
    </lineage>
</organism>
<evidence type="ECO:0000313" key="8">
    <source>
        <dbReference type="EMBL" id="EHQ25376.1"/>
    </source>
</evidence>
<dbReference type="Pfam" id="PF13520">
    <property type="entry name" value="AA_permease_2"/>
    <property type="match status" value="1"/>
</dbReference>
<evidence type="ECO:0000256" key="7">
    <source>
        <dbReference type="SAM" id="Phobius"/>
    </source>
</evidence>